<dbReference type="EMBL" id="AEWV01000022">
    <property type="protein sequence ID" value="EGC17160.1"/>
    <property type="molecule type" value="Genomic_DNA"/>
</dbReference>
<protein>
    <submittedName>
        <fullName evidence="1">Uncharacterized protein</fullName>
    </submittedName>
</protein>
<evidence type="ECO:0000313" key="1">
    <source>
        <dbReference type="EMBL" id="EGC17160.1"/>
    </source>
</evidence>
<gene>
    <name evidence="1" type="ORF">HMPREF9098_1415</name>
</gene>
<name>F0EZY1_9NEIS</name>
<dbReference type="AlphaFoldDB" id="F0EZY1"/>
<evidence type="ECO:0000313" key="2">
    <source>
        <dbReference type="Proteomes" id="UP000004088"/>
    </source>
</evidence>
<comment type="caution">
    <text evidence="1">The sequence shown here is derived from an EMBL/GenBank/DDBJ whole genome shotgun (WGS) entry which is preliminary data.</text>
</comment>
<reference evidence="1 2" key="1">
    <citation type="submission" date="2011-01" db="EMBL/GenBank/DDBJ databases">
        <authorList>
            <person name="Muzny D."/>
            <person name="Qin X."/>
            <person name="Deng J."/>
            <person name="Jiang H."/>
            <person name="Liu Y."/>
            <person name="Qu J."/>
            <person name="Song X.-Z."/>
            <person name="Zhang L."/>
            <person name="Thornton R."/>
            <person name="Coyle M."/>
            <person name="Francisco L."/>
            <person name="Jackson L."/>
            <person name="Javaid M."/>
            <person name="Korchina V."/>
            <person name="Kovar C."/>
            <person name="Mata R."/>
            <person name="Mathew T."/>
            <person name="Ngo R."/>
            <person name="Nguyen L."/>
            <person name="Nguyen N."/>
            <person name="Okwuonu G."/>
            <person name="Ongeri F."/>
            <person name="Pham C."/>
            <person name="Simmons D."/>
            <person name="Wilczek-Boney K."/>
            <person name="Hale W."/>
            <person name="Jakkamsetti A."/>
            <person name="Pham P."/>
            <person name="Ruth R."/>
            <person name="San Lucas F."/>
            <person name="Warren J."/>
            <person name="Zhang J."/>
            <person name="Zhao Z."/>
            <person name="Zhou C."/>
            <person name="Zhu D."/>
            <person name="Lee S."/>
            <person name="Bess C."/>
            <person name="Blankenburg K."/>
            <person name="Forbes L."/>
            <person name="Fu Q."/>
            <person name="Gubbala S."/>
            <person name="Hirani K."/>
            <person name="Jayaseelan J.C."/>
            <person name="Lara F."/>
            <person name="Munidasa M."/>
            <person name="Palculict T."/>
            <person name="Patil S."/>
            <person name="Pu L.-L."/>
            <person name="Saada N."/>
            <person name="Tang L."/>
            <person name="Weissenberger G."/>
            <person name="Zhu Y."/>
            <person name="Hemphill L."/>
            <person name="Shang Y."/>
            <person name="Youmans B."/>
            <person name="Ayvaz T."/>
            <person name="Ross M."/>
            <person name="Santibanez J."/>
            <person name="Aqrawi P."/>
            <person name="Gross S."/>
            <person name="Joshi V."/>
            <person name="Fowler G."/>
            <person name="Nazareth L."/>
            <person name="Reid J."/>
            <person name="Worley K."/>
            <person name="Petrosino J."/>
            <person name="Highlander S."/>
            <person name="Gibbs R."/>
        </authorList>
    </citation>
    <scope>NUCLEOTIDE SEQUENCE [LARGE SCALE GENOMIC DNA]</scope>
    <source>
        <strain evidence="1 2">ATCC 33394</strain>
    </source>
</reference>
<proteinExistence type="predicted"/>
<sequence length="48" mass="5299">MGSWLSLRQAANGIGRTFGFLFSGGFAKRLPPERENAACTFYSELKSQ</sequence>
<organism evidence="1 2">
    <name type="scientific">Kingella denitrificans ATCC 33394</name>
    <dbReference type="NCBI Taxonomy" id="888741"/>
    <lineage>
        <taxon>Bacteria</taxon>
        <taxon>Pseudomonadati</taxon>
        <taxon>Pseudomonadota</taxon>
        <taxon>Betaproteobacteria</taxon>
        <taxon>Neisseriales</taxon>
        <taxon>Neisseriaceae</taxon>
        <taxon>Kingella</taxon>
    </lineage>
</organism>
<accession>F0EZY1</accession>
<dbReference type="Proteomes" id="UP000004088">
    <property type="component" value="Unassembled WGS sequence"/>
</dbReference>
<dbReference type="HOGENOM" id="CLU_3153809_0_0_4"/>
<keyword evidence="2" id="KW-1185">Reference proteome</keyword>